<feature type="compositionally biased region" description="Basic and acidic residues" evidence="1">
    <location>
        <begin position="28"/>
        <end position="38"/>
    </location>
</feature>
<accession>A0ABD1WI58</accession>
<gene>
    <name evidence="2" type="ORF">Fot_10894</name>
</gene>
<sequence length="189" mass="21090">MSYAEDDSHNPSDLRTDSDISGEVQSSLERDGEVEQRSKIAIYPPASTSEPEITRIHLGRALPKEKSKKKQGQSFAGVYSASKPYVGSHSYVHNGGCGNDGSCDETGMNHILILGRHSPSLIVDLIGFNCAYSQMKHNGSTNYPECYAWLRFPPTVATCWWLCQSRFLSDRPLFNYFSRGRVLMTSVCR</sequence>
<name>A0ABD1WI58_9LAMI</name>
<evidence type="ECO:0000313" key="3">
    <source>
        <dbReference type="Proteomes" id="UP001604277"/>
    </source>
</evidence>
<reference evidence="3" key="1">
    <citation type="submission" date="2024-07" db="EMBL/GenBank/DDBJ databases">
        <title>Two chromosome-level genome assemblies of Korean endemic species Abeliophyllum distichum and Forsythia ovata (Oleaceae).</title>
        <authorList>
            <person name="Jang H."/>
        </authorList>
    </citation>
    <scope>NUCLEOTIDE SEQUENCE [LARGE SCALE GENOMIC DNA]</scope>
</reference>
<feature type="region of interest" description="Disordered" evidence="1">
    <location>
        <begin position="1"/>
        <end position="54"/>
    </location>
</feature>
<evidence type="ECO:0000313" key="2">
    <source>
        <dbReference type="EMBL" id="KAL2549364.1"/>
    </source>
</evidence>
<dbReference type="Proteomes" id="UP001604277">
    <property type="component" value="Unassembled WGS sequence"/>
</dbReference>
<proteinExistence type="predicted"/>
<keyword evidence="3" id="KW-1185">Reference proteome</keyword>
<dbReference type="AlphaFoldDB" id="A0ABD1WI58"/>
<organism evidence="2 3">
    <name type="scientific">Forsythia ovata</name>
    <dbReference type="NCBI Taxonomy" id="205694"/>
    <lineage>
        <taxon>Eukaryota</taxon>
        <taxon>Viridiplantae</taxon>
        <taxon>Streptophyta</taxon>
        <taxon>Embryophyta</taxon>
        <taxon>Tracheophyta</taxon>
        <taxon>Spermatophyta</taxon>
        <taxon>Magnoliopsida</taxon>
        <taxon>eudicotyledons</taxon>
        <taxon>Gunneridae</taxon>
        <taxon>Pentapetalae</taxon>
        <taxon>asterids</taxon>
        <taxon>lamiids</taxon>
        <taxon>Lamiales</taxon>
        <taxon>Oleaceae</taxon>
        <taxon>Forsythieae</taxon>
        <taxon>Forsythia</taxon>
    </lineage>
</organism>
<protein>
    <submittedName>
        <fullName evidence="2">Uncharacterized protein</fullName>
    </submittedName>
</protein>
<feature type="compositionally biased region" description="Basic and acidic residues" evidence="1">
    <location>
        <begin position="1"/>
        <end position="18"/>
    </location>
</feature>
<dbReference type="EMBL" id="JBFOLJ010000003">
    <property type="protein sequence ID" value="KAL2549364.1"/>
    <property type="molecule type" value="Genomic_DNA"/>
</dbReference>
<evidence type="ECO:0000256" key="1">
    <source>
        <dbReference type="SAM" id="MobiDB-lite"/>
    </source>
</evidence>
<comment type="caution">
    <text evidence="2">The sequence shown here is derived from an EMBL/GenBank/DDBJ whole genome shotgun (WGS) entry which is preliminary data.</text>
</comment>